<sequence>MDSWIVDSSWKDCYRLLEAILRWKRNKKFLAKFILVSFPLDMKLLSFIKLNKNKLLQL</sequence>
<accession>U9TR29</accession>
<reference evidence="1" key="1">
    <citation type="submission" date="2013-07" db="EMBL/GenBank/DDBJ databases">
        <title>The genome of an arbuscular mycorrhizal fungus provides insights into the evolution of the oldest plant symbiosis.</title>
        <authorList>
            <consortium name="DOE Joint Genome Institute"/>
            <person name="Tisserant E."/>
            <person name="Malbreil M."/>
            <person name="Kuo A."/>
            <person name="Kohler A."/>
            <person name="Symeonidi A."/>
            <person name="Balestrini R."/>
            <person name="Charron P."/>
            <person name="Duensing N."/>
            <person name="Frei-dit-Frey N."/>
            <person name="Gianinazzi-Pearson V."/>
            <person name="Gilbert B."/>
            <person name="Handa Y."/>
            <person name="Hijri M."/>
            <person name="Kaul R."/>
            <person name="Kawaguchi M."/>
            <person name="Krajinski F."/>
            <person name="Lammers P."/>
            <person name="Lapierre D."/>
            <person name="Masclaux F.G."/>
            <person name="Murat C."/>
            <person name="Morin E."/>
            <person name="Ndikumana S."/>
            <person name="Pagni M."/>
            <person name="Petitpierre D."/>
            <person name="Requena N."/>
            <person name="Rosikiewicz P."/>
            <person name="Riley R."/>
            <person name="Saito K."/>
            <person name="San Clemente H."/>
            <person name="Shapiro H."/>
            <person name="van Tuinen D."/>
            <person name="Becard G."/>
            <person name="Bonfante P."/>
            <person name="Paszkowski U."/>
            <person name="Shachar-Hill Y."/>
            <person name="Young J.P."/>
            <person name="Sanders I.R."/>
            <person name="Henrissat B."/>
            <person name="Rensing S.A."/>
            <person name="Grigoriev I.V."/>
            <person name="Corradi N."/>
            <person name="Roux C."/>
            <person name="Martin F."/>
        </authorList>
    </citation>
    <scope>NUCLEOTIDE SEQUENCE</scope>
    <source>
        <strain evidence="1">DAOM 197198</strain>
    </source>
</reference>
<gene>
    <name evidence="1" type="ORF">GLOINDRAFT_335683</name>
</gene>
<dbReference type="AlphaFoldDB" id="U9TR29"/>
<dbReference type="VEuPathDB" id="FungiDB:RhiirFUN_006403"/>
<protein>
    <submittedName>
        <fullName evidence="1">Uncharacterized protein</fullName>
    </submittedName>
</protein>
<proteinExistence type="predicted"/>
<dbReference type="EMBL" id="KI288834">
    <property type="protein sequence ID" value="ESA08768.1"/>
    <property type="molecule type" value="Genomic_DNA"/>
</dbReference>
<dbReference type="HOGENOM" id="CLU_2980257_0_0_1"/>
<name>U9TR29_RHIID</name>
<evidence type="ECO:0000313" key="1">
    <source>
        <dbReference type="EMBL" id="ESA08768.1"/>
    </source>
</evidence>
<organism evidence="1">
    <name type="scientific">Rhizophagus irregularis (strain DAOM 181602 / DAOM 197198 / MUCL 43194)</name>
    <name type="common">Arbuscular mycorrhizal fungus</name>
    <name type="synonym">Glomus intraradices</name>
    <dbReference type="NCBI Taxonomy" id="747089"/>
    <lineage>
        <taxon>Eukaryota</taxon>
        <taxon>Fungi</taxon>
        <taxon>Fungi incertae sedis</taxon>
        <taxon>Mucoromycota</taxon>
        <taxon>Glomeromycotina</taxon>
        <taxon>Glomeromycetes</taxon>
        <taxon>Glomerales</taxon>
        <taxon>Glomeraceae</taxon>
        <taxon>Rhizophagus</taxon>
    </lineage>
</organism>